<evidence type="ECO:0000256" key="7">
    <source>
        <dbReference type="ARBA" id="ARBA00022840"/>
    </source>
</evidence>
<protein>
    <recommendedName>
        <fullName evidence="10">Probable nicotinate-nucleotide adenylyltransferase</fullName>
        <ecNumber evidence="10">2.7.7.18</ecNumber>
    </recommendedName>
    <alternativeName>
        <fullName evidence="10">Deamido-NAD(+) diphosphorylase</fullName>
    </alternativeName>
    <alternativeName>
        <fullName evidence="10">Deamido-NAD(+) pyrophosphorylase</fullName>
    </alternativeName>
    <alternativeName>
        <fullName evidence="10">Nicotinate mononucleotide adenylyltransferase</fullName>
        <shortName evidence="10">NaMN adenylyltransferase</shortName>
    </alternativeName>
</protein>
<dbReference type="InterPro" id="IPR014729">
    <property type="entry name" value="Rossmann-like_a/b/a_fold"/>
</dbReference>
<keyword evidence="6 10" id="KW-0547">Nucleotide-binding</keyword>
<dbReference type="NCBIfam" id="TIGR00125">
    <property type="entry name" value="cyt_tran_rel"/>
    <property type="match status" value="1"/>
</dbReference>
<dbReference type="AlphaFoldDB" id="A0A412AY49"/>
<organism evidence="12 13">
    <name type="scientific">[Clostridium] leptum</name>
    <dbReference type="NCBI Taxonomy" id="1535"/>
    <lineage>
        <taxon>Bacteria</taxon>
        <taxon>Bacillati</taxon>
        <taxon>Bacillota</taxon>
        <taxon>Clostridia</taxon>
        <taxon>Eubacteriales</taxon>
        <taxon>Oscillospiraceae</taxon>
        <taxon>Oscillospiraceae incertae sedis</taxon>
    </lineage>
</organism>
<keyword evidence="7 10" id="KW-0067">ATP-binding</keyword>
<proteinExistence type="inferred from homology"/>
<dbReference type="CDD" id="cd02165">
    <property type="entry name" value="NMNAT"/>
    <property type="match status" value="1"/>
</dbReference>
<dbReference type="Proteomes" id="UP000284751">
    <property type="component" value="Unassembled WGS sequence"/>
</dbReference>
<dbReference type="EMBL" id="QRTC01000014">
    <property type="protein sequence ID" value="RGQ41893.1"/>
    <property type="molecule type" value="Genomic_DNA"/>
</dbReference>
<reference evidence="12 13" key="1">
    <citation type="submission" date="2018-08" db="EMBL/GenBank/DDBJ databases">
        <title>A genome reference for cultivated species of the human gut microbiota.</title>
        <authorList>
            <person name="Zou Y."/>
            <person name="Xue W."/>
            <person name="Luo G."/>
        </authorList>
    </citation>
    <scope>NUCLEOTIDE SEQUENCE [LARGE SCALE GENOMIC DNA]</scope>
    <source>
        <strain evidence="12 13">AF28-26</strain>
    </source>
</reference>
<dbReference type="GO" id="GO:0009435">
    <property type="term" value="P:NAD+ biosynthetic process"/>
    <property type="evidence" value="ECO:0007669"/>
    <property type="project" value="UniProtKB-UniRule"/>
</dbReference>
<dbReference type="UniPathway" id="UPA00253">
    <property type="reaction ID" value="UER00332"/>
</dbReference>
<comment type="caution">
    <text evidence="12">The sequence shown here is derived from an EMBL/GenBank/DDBJ whole genome shotgun (WGS) entry which is preliminary data.</text>
</comment>
<dbReference type="HAMAP" id="MF_00244">
    <property type="entry name" value="NaMN_adenylyltr"/>
    <property type="match status" value="1"/>
</dbReference>
<dbReference type="NCBIfam" id="TIGR00482">
    <property type="entry name" value="nicotinate (nicotinamide) nucleotide adenylyltransferase"/>
    <property type="match status" value="1"/>
</dbReference>
<keyword evidence="4 10" id="KW-0808">Transferase</keyword>
<dbReference type="InterPro" id="IPR005248">
    <property type="entry name" value="NadD/NMNAT"/>
</dbReference>
<comment type="pathway">
    <text evidence="2 10">Cofactor biosynthesis; NAD(+) biosynthesis; deamido-NAD(+) from nicotinate D-ribonucleotide: step 1/1.</text>
</comment>
<evidence type="ECO:0000256" key="9">
    <source>
        <dbReference type="ARBA" id="ARBA00048721"/>
    </source>
</evidence>
<feature type="domain" description="Cytidyltransferase-like" evidence="11">
    <location>
        <begin position="7"/>
        <end position="177"/>
    </location>
</feature>
<evidence type="ECO:0000256" key="1">
    <source>
        <dbReference type="ARBA" id="ARBA00002324"/>
    </source>
</evidence>
<evidence type="ECO:0000256" key="6">
    <source>
        <dbReference type="ARBA" id="ARBA00022741"/>
    </source>
</evidence>
<comment type="function">
    <text evidence="1 10">Catalyzes the reversible adenylation of nicotinate mononucleotide (NaMN) to nicotinic acid adenine dinucleotide (NaAD).</text>
</comment>
<dbReference type="GO" id="GO:0004515">
    <property type="term" value="F:nicotinate-nucleotide adenylyltransferase activity"/>
    <property type="evidence" value="ECO:0007669"/>
    <property type="project" value="UniProtKB-UniRule"/>
</dbReference>
<dbReference type="PANTHER" id="PTHR39321:SF3">
    <property type="entry name" value="PHOSPHOPANTETHEINE ADENYLYLTRANSFERASE"/>
    <property type="match status" value="1"/>
</dbReference>
<name>A0A412AY49_9FIRM</name>
<evidence type="ECO:0000313" key="13">
    <source>
        <dbReference type="Proteomes" id="UP000284751"/>
    </source>
</evidence>
<comment type="catalytic activity">
    <reaction evidence="9 10">
        <text>nicotinate beta-D-ribonucleotide + ATP + H(+) = deamido-NAD(+) + diphosphate</text>
        <dbReference type="Rhea" id="RHEA:22860"/>
        <dbReference type="ChEBI" id="CHEBI:15378"/>
        <dbReference type="ChEBI" id="CHEBI:30616"/>
        <dbReference type="ChEBI" id="CHEBI:33019"/>
        <dbReference type="ChEBI" id="CHEBI:57502"/>
        <dbReference type="ChEBI" id="CHEBI:58437"/>
        <dbReference type="EC" id="2.7.7.18"/>
    </reaction>
</comment>
<keyword evidence="5 10" id="KW-0548">Nucleotidyltransferase</keyword>
<dbReference type="NCBIfam" id="NF000840">
    <property type="entry name" value="PRK00071.1-3"/>
    <property type="match status" value="1"/>
</dbReference>
<evidence type="ECO:0000256" key="2">
    <source>
        <dbReference type="ARBA" id="ARBA00005019"/>
    </source>
</evidence>
<dbReference type="Pfam" id="PF01467">
    <property type="entry name" value="CTP_transf_like"/>
    <property type="match status" value="1"/>
</dbReference>
<dbReference type="EC" id="2.7.7.18" evidence="10"/>
<evidence type="ECO:0000256" key="5">
    <source>
        <dbReference type="ARBA" id="ARBA00022695"/>
    </source>
</evidence>
<dbReference type="PANTHER" id="PTHR39321">
    <property type="entry name" value="NICOTINATE-NUCLEOTIDE ADENYLYLTRANSFERASE-RELATED"/>
    <property type="match status" value="1"/>
</dbReference>
<accession>A0A412AY49</accession>
<keyword evidence="8 10" id="KW-0520">NAD</keyword>
<comment type="similarity">
    <text evidence="10">Belongs to the NadD family.</text>
</comment>
<evidence type="ECO:0000256" key="3">
    <source>
        <dbReference type="ARBA" id="ARBA00022642"/>
    </source>
</evidence>
<dbReference type="GO" id="GO:0005524">
    <property type="term" value="F:ATP binding"/>
    <property type="evidence" value="ECO:0007669"/>
    <property type="project" value="UniProtKB-KW"/>
</dbReference>
<keyword evidence="3 10" id="KW-0662">Pyridine nucleotide biosynthesis</keyword>
<dbReference type="InterPro" id="IPR004821">
    <property type="entry name" value="Cyt_trans-like"/>
</dbReference>
<gene>
    <name evidence="10 12" type="primary">nadD</name>
    <name evidence="12" type="ORF">DWY99_05325</name>
</gene>
<evidence type="ECO:0000256" key="4">
    <source>
        <dbReference type="ARBA" id="ARBA00022679"/>
    </source>
</evidence>
<dbReference type="SUPFAM" id="SSF52374">
    <property type="entry name" value="Nucleotidylyl transferase"/>
    <property type="match status" value="1"/>
</dbReference>
<evidence type="ECO:0000256" key="8">
    <source>
        <dbReference type="ARBA" id="ARBA00023027"/>
    </source>
</evidence>
<sequence length="203" mass="23557">MEQRIGILGGTFNPIHNAHLKMALDFSEMLHFDKVLIIPTRIPPHKWAADMASTEDRLEMCRLAARSSPVFQVSDLEIRRPGPSYTSDTLEFLSGENPEARFYFLTGADMFLTIQDWRRPEKIFELATICAAPREKSDIFILQNHANRLKLQYGSLFQYEILDIPLMPVSSTEIRRRTRSGEPIDPFVPKQVADYIRERRLYQ</sequence>
<evidence type="ECO:0000313" key="12">
    <source>
        <dbReference type="EMBL" id="RGQ41893.1"/>
    </source>
</evidence>
<evidence type="ECO:0000259" key="11">
    <source>
        <dbReference type="Pfam" id="PF01467"/>
    </source>
</evidence>
<evidence type="ECO:0000256" key="10">
    <source>
        <dbReference type="HAMAP-Rule" id="MF_00244"/>
    </source>
</evidence>
<dbReference type="Gene3D" id="3.40.50.620">
    <property type="entry name" value="HUPs"/>
    <property type="match status" value="1"/>
</dbReference>